<comment type="subunit">
    <text evidence="5">Homodimer.</text>
</comment>
<dbReference type="PIRSF" id="PIRSF004505">
    <property type="entry name" value="MT_bac"/>
    <property type="match status" value="1"/>
</dbReference>
<dbReference type="NCBIfam" id="NF000991">
    <property type="entry name" value="PRK00103.2-5"/>
    <property type="match status" value="1"/>
</dbReference>
<protein>
    <recommendedName>
        <fullName evidence="5">Ribosomal RNA large subunit methyltransferase H</fullName>
        <ecNumber evidence="5">2.1.1.177</ecNumber>
    </recommendedName>
    <alternativeName>
        <fullName evidence="5">23S rRNA (pseudouridine1915-N3)-methyltransferase</fullName>
    </alternativeName>
    <alternativeName>
        <fullName evidence="5">23S rRNA m3Psi1915 methyltransferase</fullName>
    </alternativeName>
    <alternativeName>
        <fullName evidence="5">rRNA (pseudouridine-N3-)-methyltransferase RlmH</fullName>
    </alternativeName>
</protein>
<evidence type="ECO:0000313" key="7">
    <source>
        <dbReference type="Proteomes" id="UP001274321"/>
    </source>
</evidence>
<name>A0ABU4RMT6_9HYPH</name>
<dbReference type="Gene3D" id="3.40.1280.10">
    <property type="match status" value="1"/>
</dbReference>
<proteinExistence type="inferred from homology"/>
<accession>A0ABU4RMT6</accession>
<evidence type="ECO:0000256" key="4">
    <source>
        <dbReference type="ARBA" id="ARBA00038303"/>
    </source>
</evidence>
<dbReference type="InterPro" id="IPR029026">
    <property type="entry name" value="tRNA_m1G_MTases_N"/>
</dbReference>
<dbReference type="Pfam" id="PF02590">
    <property type="entry name" value="SPOUT_MTase"/>
    <property type="match status" value="1"/>
</dbReference>
<keyword evidence="2 5" id="KW-0808">Transferase</keyword>
<keyword evidence="7" id="KW-1185">Reference proteome</keyword>
<dbReference type="SUPFAM" id="SSF75217">
    <property type="entry name" value="alpha/beta knot"/>
    <property type="match status" value="1"/>
</dbReference>
<organism evidence="6 7">
    <name type="scientific">Terrihabitans rhizophilus</name>
    <dbReference type="NCBI Taxonomy" id="3092662"/>
    <lineage>
        <taxon>Bacteria</taxon>
        <taxon>Pseudomonadati</taxon>
        <taxon>Pseudomonadota</taxon>
        <taxon>Alphaproteobacteria</taxon>
        <taxon>Hyphomicrobiales</taxon>
        <taxon>Terrihabitans</taxon>
    </lineage>
</organism>
<dbReference type="InterPro" id="IPR003742">
    <property type="entry name" value="RlmH-like"/>
</dbReference>
<feature type="binding site" evidence="5">
    <location>
        <position position="76"/>
    </location>
    <ligand>
        <name>S-adenosyl-L-methionine</name>
        <dbReference type="ChEBI" id="CHEBI:59789"/>
    </ligand>
</feature>
<dbReference type="InterPro" id="IPR029028">
    <property type="entry name" value="Alpha/beta_knot_MTases"/>
</dbReference>
<dbReference type="EMBL" id="JAXAFJ010000004">
    <property type="protein sequence ID" value="MDX6806132.1"/>
    <property type="molecule type" value="Genomic_DNA"/>
</dbReference>
<comment type="similarity">
    <text evidence="4 5">Belongs to the RNA methyltransferase RlmH family.</text>
</comment>
<reference evidence="6 7" key="1">
    <citation type="submission" date="2023-11" db="EMBL/GenBank/DDBJ databases">
        <authorList>
            <person name="Bao R."/>
        </authorList>
    </citation>
    <scope>NUCLEOTIDE SEQUENCE [LARGE SCALE GENOMIC DNA]</scope>
    <source>
        <strain evidence="6 7">PJ23</strain>
    </source>
</reference>
<feature type="binding site" evidence="5">
    <location>
        <begin position="127"/>
        <end position="132"/>
    </location>
    <ligand>
        <name>S-adenosyl-L-methionine</name>
        <dbReference type="ChEBI" id="CHEBI:59789"/>
    </ligand>
</feature>
<comment type="subcellular location">
    <subcellularLocation>
        <location evidence="5">Cytoplasm</location>
    </subcellularLocation>
</comment>
<feature type="binding site" evidence="5">
    <location>
        <position position="108"/>
    </location>
    <ligand>
        <name>S-adenosyl-L-methionine</name>
        <dbReference type="ChEBI" id="CHEBI:59789"/>
    </ligand>
</feature>
<dbReference type="NCBIfam" id="NF000989">
    <property type="entry name" value="PRK00103.2-3"/>
    <property type="match status" value="1"/>
</dbReference>
<keyword evidence="5" id="KW-0963">Cytoplasm</keyword>
<dbReference type="HAMAP" id="MF_00658">
    <property type="entry name" value="23SrRNA_methyltr_H"/>
    <property type="match status" value="1"/>
</dbReference>
<comment type="caution">
    <text evidence="6">The sequence shown here is derived from an EMBL/GenBank/DDBJ whole genome shotgun (WGS) entry which is preliminary data.</text>
</comment>
<gene>
    <name evidence="5 6" type="primary">rlmH</name>
    <name evidence="6" type="ORF">SCD90_08645</name>
</gene>
<keyword evidence="5" id="KW-0698">rRNA processing</keyword>
<evidence type="ECO:0000256" key="5">
    <source>
        <dbReference type="HAMAP-Rule" id="MF_00658"/>
    </source>
</evidence>
<evidence type="ECO:0000256" key="3">
    <source>
        <dbReference type="ARBA" id="ARBA00022691"/>
    </source>
</evidence>
<evidence type="ECO:0000256" key="1">
    <source>
        <dbReference type="ARBA" id="ARBA00022603"/>
    </source>
</evidence>
<evidence type="ECO:0000256" key="2">
    <source>
        <dbReference type="ARBA" id="ARBA00022679"/>
    </source>
</evidence>
<dbReference type="PANTHER" id="PTHR33603">
    <property type="entry name" value="METHYLTRANSFERASE"/>
    <property type="match status" value="1"/>
</dbReference>
<dbReference type="RefSeq" id="WP_319844254.1">
    <property type="nucleotide sequence ID" value="NZ_JAXAFJ010000004.1"/>
</dbReference>
<dbReference type="PANTHER" id="PTHR33603:SF1">
    <property type="entry name" value="RIBOSOMAL RNA LARGE SUBUNIT METHYLTRANSFERASE H"/>
    <property type="match status" value="1"/>
</dbReference>
<evidence type="ECO:0000313" key="6">
    <source>
        <dbReference type="EMBL" id="MDX6806132.1"/>
    </source>
</evidence>
<comment type="catalytic activity">
    <reaction evidence="5">
        <text>pseudouridine(1915) in 23S rRNA + S-adenosyl-L-methionine = N(3)-methylpseudouridine(1915) in 23S rRNA + S-adenosyl-L-homocysteine + H(+)</text>
        <dbReference type="Rhea" id="RHEA:42752"/>
        <dbReference type="Rhea" id="RHEA-COMP:10221"/>
        <dbReference type="Rhea" id="RHEA-COMP:10222"/>
        <dbReference type="ChEBI" id="CHEBI:15378"/>
        <dbReference type="ChEBI" id="CHEBI:57856"/>
        <dbReference type="ChEBI" id="CHEBI:59789"/>
        <dbReference type="ChEBI" id="CHEBI:65314"/>
        <dbReference type="ChEBI" id="CHEBI:74486"/>
        <dbReference type="EC" id="2.1.1.177"/>
    </reaction>
</comment>
<keyword evidence="3 5" id="KW-0949">S-adenosyl-L-methionine</keyword>
<comment type="function">
    <text evidence="5">Specifically methylates the pseudouridine at position 1915 (m3Psi1915) in 23S rRNA.</text>
</comment>
<dbReference type="EC" id="2.1.1.177" evidence="5"/>
<dbReference type="CDD" id="cd18081">
    <property type="entry name" value="RlmH-like"/>
    <property type="match status" value="1"/>
</dbReference>
<dbReference type="Proteomes" id="UP001274321">
    <property type="component" value="Unassembled WGS sequence"/>
</dbReference>
<sequence>MRVVVVAVGRLKDGPERELVSRYTERVAQMGRGVAIGPLEVRELAESRARRPEDRKREEAQAISAALEPGAPVAALDEGGRNLTSAAFAERMGRWRDDGASLLHIVIGGADGLAPELRQRAELVLAFGALTWPHGIVRVLLAEQVYRSATILAGHPYHRE</sequence>
<keyword evidence="1 5" id="KW-0489">Methyltransferase</keyword>